<feature type="binding site" evidence="9">
    <location>
        <position position="198"/>
    </location>
    <ligand>
        <name>[4Fe-4S] cluster</name>
        <dbReference type="ChEBI" id="CHEBI:49883"/>
        <label>1</label>
    </ligand>
</feature>
<dbReference type="PANTHER" id="PTHR30002:SF4">
    <property type="entry name" value="EPOXYQUEUOSINE REDUCTASE"/>
    <property type="match status" value="1"/>
</dbReference>
<dbReference type="RefSeq" id="WP_096360751.1">
    <property type="nucleotide sequence ID" value="NZ_AP014879.1"/>
</dbReference>
<evidence type="ECO:0000256" key="1">
    <source>
        <dbReference type="ARBA" id="ARBA00022485"/>
    </source>
</evidence>
<dbReference type="KEGG" id="slim:SCL_1649"/>
<dbReference type="HAMAP" id="MF_00916">
    <property type="entry name" value="QueG"/>
    <property type="match status" value="1"/>
</dbReference>
<dbReference type="EC" id="1.17.99.6" evidence="9"/>
<feature type="binding site" evidence="9">
    <location>
        <position position="144"/>
    </location>
    <ligand>
        <name>cob(II)alamin</name>
        <dbReference type="ChEBI" id="CHEBI:16304"/>
    </ligand>
</feature>
<sequence>MRTARNNNIDLARLATDIKAWGRELGFQQIGIADTDLGAAETRLLNWLKLERHGEMHYMESHGTRRSRPQELQPGTLRVISARLDYLPGQAADSEAVMRDPQRGFVSRYALGRDYHKVLRSRLQKLAERIEARVGPFQYRAFSDSAPVLEKALAEKAGLGWIGKHTNLIDKQAGSWFFLGELYTDLPLPVDTPAENHCGTCHACIDICPTRAIVAPYELDARRCISYLTIELRGSIPGELRPLIGNRIYGCDDCQLVCPWNRFARPGAEPDFAPRHGLDAPELVRLFSWTEDEFLKYTEGSAIRRIGYECWLRNIAVALGNASTSETVVNALKARQEHASELVKEHVSWALERHYEQ</sequence>
<reference evidence="11 12" key="1">
    <citation type="submission" date="2015-05" db="EMBL/GenBank/DDBJ databases">
        <title>Complete genome sequence of a sulfur-oxidizing gammaproteobacterium strain HA5.</title>
        <authorList>
            <person name="Miura A."/>
            <person name="Kojima H."/>
            <person name="Fukui M."/>
        </authorList>
    </citation>
    <scope>NUCLEOTIDE SEQUENCE [LARGE SCALE GENOMIC DNA]</scope>
    <source>
        <strain evidence="11 12">HA5</strain>
    </source>
</reference>
<evidence type="ECO:0000256" key="2">
    <source>
        <dbReference type="ARBA" id="ARBA00022490"/>
    </source>
</evidence>
<comment type="catalytic activity">
    <reaction evidence="9">
        <text>epoxyqueuosine(34) in tRNA + AH2 = queuosine(34) in tRNA + A + H2O</text>
        <dbReference type="Rhea" id="RHEA:32159"/>
        <dbReference type="Rhea" id="RHEA-COMP:18571"/>
        <dbReference type="Rhea" id="RHEA-COMP:18582"/>
        <dbReference type="ChEBI" id="CHEBI:13193"/>
        <dbReference type="ChEBI" id="CHEBI:15377"/>
        <dbReference type="ChEBI" id="CHEBI:17499"/>
        <dbReference type="ChEBI" id="CHEBI:194431"/>
        <dbReference type="ChEBI" id="CHEBI:194443"/>
        <dbReference type="EC" id="1.17.99.6"/>
    </reaction>
</comment>
<keyword evidence="5 9" id="KW-0671">Queuosine biosynthesis</keyword>
<keyword evidence="3 9" id="KW-0819">tRNA processing</keyword>
<comment type="subcellular location">
    <subcellularLocation>
        <location evidence="9">Cytoplasm</location>
    </subcellularLocation>
</comment>
<feature type="binding site" evidence="9">
    <location>
        <position position="226"/>
    </location>
    <ligand>
        <name>cob(II)alamin</name>
        <dbReference type="ChEBI" id="CHEBI:16304"/>
    </ligand>
</feature>
<feature type="binding site" evidence="9">
    <location>
        <position position="66"/>
    </location>
    <ligand>
        <name>cob(II)alamin</name>
        <dbReference type="ChEBI" id="CHEBI:16304"/>
    </ligand>
</feature>
<name>A0A1B4XGM5_9GAMM</name>
<feature type="binding site" evidence="9">
    <location>
        <position position="204"/>
    </location>
    <ligand>
        <name>[4Fe-4S] cluster</name>
        <dbReference type="ChEBI" id="CHEBI:49883"/>
        <label>1</label>
    </ligand>
</feature>
<dbReference type="InterPro" id="IPR004453">
    <property type="entry name" value="QueG"/>
</dbReference>
<dbReference type="GO" id="GO:0046872">
    <property type="term" value="F:metal ion binding"/>
    <property type="evidence" value="ECO:0007669"/>
    <property type="project" value="UniProtKB-KW"/>
</dbReference>
<dbReference type="FunFam" id="3.30.70.20:FF:000017">
    <property type="entry name" value="Epoxyqueuosine reductase"/>
    <property type="match status" value="1"/>
</dbReference>
<feature type="binding site" evidence="9">
    <location>
        <position position="258"/>
    </location>
    <ligand>
        <name>[4Fe-4S] cluster</name>
        <dbReference type="ChEBI" id="CHEBI:49883"/>
        <label>1</label>
    </ligand>
</feature>
<feature type="binding site" evidence="9">
    <location>
        <position position="224"/>
    </location>
    <ligand>
        <name>[4Fe-4S] cluster</name>
        <dbReference type="ChEBI" id="CHEBI:49883"/>
        <label>2</label>
    </ligand>
</feature>
<dbReference type="Proteomes" id="UP000243180">
    <property type="component" value="Chromosome"/>
</dbReference>
<keyword evidence="7 9" id="KW-0408">Iron</keyword>
<evidence type="ECO:0000313" key="11">
    <source>
        <dbReference type="EMBL" id="BAV33954.1"/>
    </source>
</evidence>
<protein>
    <recommendedName>
        <fullName evidence="9">Epoxyqueuosine reductase</fullName>
        <ecNumber evidence="9">1.17.99.6</ecNumber>
    </recommendedName>
    <alternativeName>
        <fullName evidence="9">Queuosine biosynthesis protein QueG</fullName>
    </alternativeName>
</protein>
<dbReference type="OrthoDB" id="9784571at2"/>
<keyword evidence="8 9" id="KW-0411">Iron-sulfur</keyword>
<evidence type="ECO:0000256" key="3">
    <source>
        <dbReference type="ARBA" id="ARBA00022694"/>
    </source>
</evidence>
<dbReference type="SUPFAM" id="SSF46548">
    <property type="entry name" value="alpha-helical ferredoxin"/>
    <property type="match status" value="1"/>
</dbReference>
<comment type="similarity">
    <text evidence="9">Belongs to the QueG family.</text>
</comment>
<gene>
    <name evidence="9" type="primary">queG</name>
    <name evidence="11" type="ORF">SCL_1649</name>
</gene>
<dbReference type="Pfam" id="PF13484">
    <property type="entry name" value="Fer4_16"/>
    <property type="match status" value="1"/>
</dbReference>
<dbReference type="UniPathway" id="UPA00392"/>
<feature type="binding site" evidence="9">
    <location>
        <begin position="251"/>
        <end position="252"/>
    </location>
    <ligand>
        <name>cob(II)alamin</name>
        <dbReference type="ChEBI" id="CHEBI:16304"/>
    </ligand>
</feature>
<organism evidence="11 12">
    <name type="scientific">Sulfuricaulis limicola</name>
    <dbReference type="NCBI Taxonomy" id="1620215"/>
    <lineage>
        <taxon>Bacteria</taxon>
        <taxon>Pseudomonadati</taxon>
        <taxon>Pseudomonadota</taxon>
        <taxon>Gammaproteobacteria</taxon>
        <taxon>Acidiferrobacterales</taxon>
        <taxon>Acidiferrobacteraceae</taxon>
        <taxon>Sulfuricaulis</taxon>
    </lineage>
</organism>
<comment type="cofactor">
    <cofactor evidence="9">
        <name>[4Fe-4S] cluster</name>
        <dbReference type="ChEBI" id="CHEBI:49883"/>
    </cofactor>
    <text evidence="9">Binds 2 [4Fe-4S] clusters per monomer.</text>
</comment>
<feature type="binding site" evidence="9">
    <location>
        <position position="168"/>
    </location>
    <ligand>
        <name>cob(II)alamin</name>
        <dbReference type="ChEBI" id="CHEBI:16304"/>
    </ligand>
</feature>
<feature type="binding site" evidence="9">
    <location>
        <position position="201"/>
    </location>
    <ligand>
        <name>[4Fe-4S] cluster</name>
        <dbReference type="ChEBI" id="CHEBI:49883"/>
        <label>1</label>
    </ligand>
</feature>
<evidence type="ECO:0000256" key="4">
    <source>
        <dbReference type="ARBA" id="ARBA00022723"/>
    </source>
</evidence>
<dbReference type="Pfam" id="PF08331">
    <property type="entry name" value="QueG_DUF1730"/>
    <property type="match status" value="1"/>
</dbReference>
<comment type="caution">
    <text evidence="9">Lacks conserved residue(s) required for the propagation of feature annotation.</text>
</comment>
<comment type="cofactor">
    <cofactor evidence="9">
        <name>cob(II)alamin</name>
        <dbReference type="ChEBI" id="CHEBI:16304"/>
    </cofactor>
</comment>
<feature type="domain" description="4Fe-4S ferredoxin-type" evidence="10">
    <location>
        <begin position="186"/>
        <end position="218"/>
    </location>
</feature>
<keyword evidence="2 9" id="KW-0963">Cytoplasm</keyword>
<dbReference type="PANTHER" id="PTHR30002">
    <property type="entry name" value="EPOXYQUEUOSINE REDUCTASE"/>
    <property type="match status" value="1"/>
</dbReference>
<evidence type="ECO:0000256" key="5">
    <source>
        <dbReference type="ARBA" id="ARBA00022785"/>
    </source>
</evidence>
<feature type="binding site" evidence="9">
    <location>
        <position position="251"/>
    </location>
    <ligand>
        <name>[4Fe-4S] cluster</name>
        <dbReference type="ChEBI" id="CHEBI:49883"/>
        <label>2</label>
    </ligand>
</feature>
<evidence type="ECO:0000256" key="7">
    <source>
        <dbReference type="ARBA" id="ARBA00023004"/>
    </source>
</evidence>
<keyword evidence="9" id="KW-0170">Cobalt</keyword>
<keyword evidence="9" id="KW-0846">Cobalamin</keyword>
<keyword evidence="4 9" id="KW-0479">Metal-binding</keyword>
<keyword evidence="1 9" id="KW-0004">4Fe-4S</keyword>
<proteinExistence type="inferred from homology"/>
<evidence type="ECO:0000259" key="10">
    <source>
        <dbReference type="PROSITE" id="PS51379"/>
    </source>
</evidence>
<feature type="binding site" evidence="9">
    <location>
        <position position="208"/>
    </location>
    <ligand>
        <name>[4Fe-4S] cluster</name>
        <dbReference type="ChEBI" id="CHEBI:49883"/>
        <label>2</label>
    </ligand>
</feature>
<feature type="binding site" evidence="9">
    <location>
        <position position="179"/>
    </location>
    <ligand>
        <name>cob(II)alamin</name>
        <dbReference type="ChEBI" id="CHEBI:16304"/>
    </ligand>
</feature>
<comment type="function">
    <text evidence="9">Catalyzes the conversion of epoxyqueuosine (oQ) to queuosine (Q), which is a hypermodified base found in the wobble positions of tRNA(Asp), tRNA(Asn), tRNA(His) and tRNA(Tyr).</text>
</comment>
<dbReference type="Gene3D" id="3.30.70.20">
    <property type="match status" value="1"/>
</dbReference>
<dbReference type="GO" id="GO:0005737">
    <property type="term" value="C:cytoplasm"/>
    <property type="evidence" value="ECO:0007669"/>
    <property type="project" value="UniProtKB-SubCell"/>
</dbReference>
<dbReference type="GO" id="GO:0051539">
    <property type="term" value="F:4 iron, 4 sulfur cluster binding"/>
    <property type="evidence" value="ECO:0007669"/>
    <property type="project" value="UniProtKB-KW"/>
</dbReference>
<dbReference type="PROSITE" id="PS00198">
    <property type="entry name" value="4FE4S_FER_1"/>
    <property type="match status" value="1"/>
</dbReference>
<dbReference type="EMBL" id="AP014879">
    <property type="protein sequence ID" value="BAV33954.1"/>
    <property type="molecule type" value="Genomic_DNA"/>
</dbReference>
<comment type="pathway">
    <text evidence="9">tRNA modification; tRNA-queuosine biosynthesis.</text>
</comment>
<dbReference type="InterPro" id="IPR013542">
    <property type="entry name" value="QueG_DUF1730"/>
</dbReference>
<keyword evidence="6 9" id="KW-0560">Oxidoreductase</keyword>
<dbReference type="GO" id="GO:0031419">
    <property type="term" value="F:cobalamin binding"/>
    <property type="evidence" value="ECO:0007669"/>
    <property type="project" value="UniProtKB-KW"/>
</dbReference>
<dbReference type="PROSITE" id="PS51379">
    <property type="entry name" value="4FE4S_FER_2"/>
    <property type="match status" value="1"/>
</dbReference>
<dbReference type="FunCoup" id="A0A1B4XGM5">
    <property type="interactions" value="183"/>
</dbReference>
<evidence type="ECO:0000313" key="12">
    <source>
        <dbReference type="Proteomes" id="UP000243180"/>
    </source>
</evidence>
<dbReference type="InterPro" id="IPR017896">
    <property type="entry name" value="4Fe4S_Fe-S-bd"/>
</dbReference>
<dbReference type="GO" id="GO:0052693">
    <property type="term" value="F:epoxyqueuosine reductase activity"/>
    <property type="evidence" value="ECO:0007669"/>
    <property type="project" value="UniProtKB-UniRule"/>
</dbReference>
<accession>A0A1B4XGM5</accession>
<dbReference type="NCBIfam" id="TIGR00276">
    <property type="entry name" value="tRNA epoxyqueuosine(34) reductase QueG"/>
    <property type="match status" value="1"/>
</dbReference>
<dbReference type="InterPro" id="IPR017900">
    <property type="entry name" value="4Fe4S_Fe_S_CS"/>
</dbReference>
<dbReference type="InParanoid" id="A0A1B4XGM5"/>
<dbReference type="GO" id="GO:0008616">
    <property type="term" value="P:tRNA queuosine(34) biosynthetic process"/>
    <property type="evidence" value="ECO:0007669"/>
    <property type="project" value="UniProtKB-UniRule"/>
</dbReference>
<evidence type="ECO:0000256" key="9">
    <source>
        <dbReference type="HAMAP-Rule" id="MF_00916"/>
    </source>
</evidence>
<feature type="active site" description="Proton donor" evidence="9">
    <location>
        <position position="144"/>
    </location>
</feature>
<evidence type="ECO:0000256" key="6">
    <source>
        <dbReference type="ARBA" id="ARBA00023002"/>
    </source>
</evidence>
<evidence type="ECO:0000256" key="8">
    <source>
        <dbReference type="ARBA" id="ARBA00023014"/>
    </source>
</evidence>
<keyword evidence="12" id="KW-1185">Reference proteome</keyword>
<feature type="binding site" evidence="9">
    <location>
        <position position="254"/>
    </location>
    <ligand>
        <name>[4Fe-4S] cluster</name>
        <dbReference type="ChEBI" id="CHEBI:49883"/>
        <label>2</label>
    </ligand>
</feature>
<dbReference type="AlphaFoldDB" id="A0A1B4XGM5"/>
<comment type="subunit">
    <text evidence="9">Monomer.</text>
</comment>